<organism evidence="2 3">
    <name type="scientific">Chlamydia pecorum</name>
    <dbReference type="NCBI Taxonomy" id="85991"/>
    <lineage>
        <taxon>Bacteria</taxon>
        <taxon>Pseudomonadati</taxon>
        <taxon>Chlamydiota</taxon>
        <taxon>Chlamydiia</taxon>
        <taxon>Chlamydiales</taxon>
        <taxon>Chlamydiaceae</taxon>
        <taxon>Chlamydia/Chlamydophila group</taxon>
        <taxon>Chlamydia</taxon>
    </lineage>
</organism>
<dbReference type="EMBL" id="LFRH01000003">
    <property type="protein sequence ID" value="KTF28668.1"/>
    <property type="molecule type" value="Genomic_DNA"/>
</dbReference>
<proteinExistence type="predicted"/>
<protein>
    <submittedName>
        <fullName evidence="2">Uncharacterized protein</fullName>
    </submittedName>
</protein>
<dbReference type="Proteomes" id="UP000054301">
    <property type="component" value="Unassembled WGS sequence"/>
</dbReference>
<evidence type="ECO:0000313" key="3">
    <source>
        <dbReference type="Proteomes" id="UP000054301"/>
    </source>
</evidence>
<sequence>MNAMKILCFDPYGSFPCQGTGKDPHQENSYFPLSMKISAEIAKNEAIRMALLAIGEQEKENKKNRHRFKLLNQKQVKVFLSQLRNVQLDFRKLRGDKDHHKKDKDRDPRKRKEEDSEHCSKVKITGKKKIHLGTAASQAIAAAAEAWVIARNKGVLEMTFALFQKKDDE</sequence>
<accession>A0AA40PQF6</accession>
<gene>
    <name evidence="2" type="ORF">cpL1_0703</name>
</gene>
<name>A0AA40PQF6_9CHLA</name>
<evidence type="ECO:0000256" key="1">
    <source>
        <dbReference type="SAM" id="MobiDB-lite"/>
    </source>
</evidence>
<dbReference type="AlphaFoldDB" id="A0AA40PQF6"/>
<reference evidence="2 3" key="1">
    <citation type="submission" date="2015-06" db="EMBL/GenBank/DDBJ databases">
        <title>More than comparative genomics: Whole genome sequencing reveals elusive C. pecorum plasmid and re-evaluates genetic differences and phylogenetic relationships between C. pecorum from pig, cattle, sheep and koala hosts.</title>
        <authorList>
            <person name="Jelocnik M."/>
            <person name="Bachmann N.L."/>
            <person name="Kaltenboeck B."/>
            <person name="Waugh C."/>
            <person name="Woolford L."/>
            <person name="Speight N."/>
            <person name="Gillett A."/>
            <person name="Higgins D."/>
            <person name="Flanagan C."/>
            <person name="Myers G."/>
            <person name="Timms P."/>
            <person name="Polkinghorne A."/>
        </authorList>
    </citation>
    <scope>NUCLEOTIDE SEQUENCE [LARGE SCALE GENOMIC DNA]</scope>
    <source>
        <strain evidence="2 3">L1</strain>
    </source>
</reference>
<feature type="region of interest" description="Disordered" evidence="1">
    <location>
        <begin position="91"/>
        <end position="120"/>
    </location>
</feature>
<evidence type="ECO:0000313" key="2">
    <source>
        <dbReference type="EMBL" id="KTF28668.1"/>
    </source>
</evidence>
<comment type="caution">
    <text evidence="2">The sequence shown here is derived from an EMBL/GenBank/DDBJ whole genome shotgun (WGS) entry which is preliminary data.</text>
</comment>